<sequence length="28" mass="3179">MLTIIKASVQHSATKNKSKNNKRFFKAS</sequence>
<protein>
    <submittedName>
        <fullName evidence="2">Uncharacterized protein</fullName>
    </submittedName>
</protein>
<feature type="region of interest" description="Disordered" evidence="1">
    <location>
        <begin position="7"/>
        <end position="28"/>
    </location>
</feature>
<feature type="compositionally biased region" description="Basic residues" evidence="1">
    <location>
        <begin position="14"/>
        <end position="28"/>
    </location>
</feature>
<evidence type="ECO:0000313" key="3">
    <source>
        <dbReference type="Proteomes" id="UP000184041"/>
    </source>
</evidence>
<evidence type="ECO:0000313" key="2">
    <source>
        <dbReference type="EMBL" id="SHG75860.1"/>
    </source>
</evidence>
<evidence type="ECO:0000256" key="1">
    <source>
        <dbReference type="SAM" id="MobiDB-lite"/>
    </source>
</evidence>
<name>A0A1M5MEV5_9BACT</name>
<dbReference type="EMBL" id="FQUS01000062">
    <property type="protein sequence ID" value="SHG75860.1"/>
    <property type="molecule type" value="Genomic_DNA"/>
</dbReference>
<keyword evidence="3" id="KW-1185">Reference proteome</keyword>
<accession>A0A1M5MEV5</accession>
<organism evidence="2 3">
    <name type="scientific">Fodinibius roseus</name>
    <dbReference type="NCBI Taxonomy" id="1194090"/>
    <lineage>
        <taxon>Bacteria</taxon>
        <taxon>Pseudomonadati</taxon>
        <taxon>Balneolota</taxon>
        <taxon>Balneolia</taxon>
        <taxon>Balneolales</taxon>
        <taxon>Balneolaceae</taxon>
        <taxon>Fodinibius</taxon>
    </lineage>
</organism>
<dbReference type="Proteomes" id="UP000184041">
    <property type="component" value="Unassembled WGS sequence"/>
</dbReference>
<feature type="non-terminal residue" evidence="2">
    <location>
        <position position="28"/>
    </location>
</feature>
<dbReference type="AlphaFoldDB" id="A0A1M5MEV5"/>
<gene>
    <name evidence="2" type="ORF">SAMN05443144_1622</name>
</gene>
<reference evidence="2 3" key="1">
    <citation type="submission" date="2016-11" db="EMBL/GenBank/DDBJ databases">
        <authorList>
            <person name="Jaros S."/>
            <person name="Januszkiewicz K."/>
            <person name="Wedrychowicz H."/>
        </authorList>
    </citation>
    <scope>NUCLEOTIDE SEQUENCE [LARGE SCALE GENOMIC DNA]</scope>
    <source>
        <strain evidence="2 3">DSM 21986</strain>
    </source>
</reference>
<proteinExistence type="predicted"/>